<comment type="similarity">
    <text evidence="2">Belongs to the cation diffusion facilitator (CDF) transporter (TC 2.A.4) family. SLC30A subfamily.</text>
</comment>
<feature type="domain" description="Cation efflux protein cytoplasmic" evidence="11">
    <location>
        <begin position="257"/>
        <end position="300"/>
    </location>
</feature>
<sequence length="345" mass="38037">MQQDYCVLDTDTRANIAYRLTLYLIEFTFKLLTGFALAGNAGMTKQHHGHHCGHQHHHSESSNIALAFWLNFGFALIEIVGGLLTNSVAIIADAIHDLGDSLAIGFAWLASKVAGKAPDERYSYGYRRWSLLSALLTGVILVLGSVWVLAEAIPRLWQPQLPHTGGMFVLALLGIAVNGAALLRLRRGKTQNEKLLSWHLLEDVLGWVAVLIGAVLMYFTGWAWLDPLLCIGFTLFILLNVIKSLRQTLALFLQVSPSPALQQEIGTALRQLPFVKAVHHLHLWSLDGEQHVLTVHLQVVTPADLAGQLYYKQQVAASLAPYQLSHTTIEFEIDGEACRDLGQAG</sequence>
<dbReference type="GO" id="GO:0005385">
    <property type="term" value="F:zinc ion transmembrane transporter activity"/>
    <property type="evidence" value="ECO:0007669"/>
    <property type="project" value="TreeGrafter"/>
</dbReference>
<dbReference type="Proteomes" id="UP000004374">
    <property type="component" value="Unassembled WGS sequence"/>
</dbReference>
<keyword evidence="5" id="KW-0864">Zinc transport</keyword>
<feature type="transmembrane region" description="Helical" evidence="9">
    <location>
        <begin position="131"/>
        <end position="150"/>
    </location>
</feature>
<evidence type="ECO:0000256" key="9">
    <source>
        <dbReference type="SAM" id="Phobius"/>
    </source>
</evidence>
<feature type="transmembrane region" description="Helical" evidence="9">
    <location>
        <begin position="224"/>
        <end position="242"/>
    </location>
</feature>
<dbReference type="InterPro" id="IPR050681">
    <property type="entry name" value="CDF/SLC30A"/>
</dbReference>
<feature type="transmembrane region" description="Helical" evidence="9">
    <location>
        <begin position="20"/>
        <end position="43"/>
    </location>
</feature>
<dbReference type="NCBIfam" id="TIGR01297">
    <property type="entry name" value="CDF"/>
    <property type="match status" value="1"/>
</dbReference>
<evidence type="ECO:0000256" key="4">
    <source>
        <dbReference type="ARBA" id="ARBA00022692"/>
    </source>
</evidence>
<feature type="transmembrane region" description="Helical" evidence="9">
    <location>
        <begin position="195"/>
        <end position="218"/>
    </location>
</feature>
<feature type="domain" description="Cation efflux protein transmembrane" evidence="10">
    <location>
        <begin position="65"/>
        <end position="250"/>
    </location>
</feature>
<name>I1DYC9_9GAMM</name>
<evidence type="ECO:0000313" key="13">
    <source>
        <dbReference type="Proteomes" id="UP000004374"/>
    </source>
</evidence>
<organism evidence="12 13">
    <name type="scientific">Rheinheimera nanhaiensis E407-8</name>
    <dbReference type="NCBI Taxonomy" id="562729"/>
    <lineage>
        <taxon>Bacteria</taxon>
        <taxon>Pseudomonadati</taxon>
        <taxon>Pseudomonadota</taxon>
        <taxon>Gammaproteobacteria</taxon>
        <taxon>Chromatiales</taxon>
        <taxon>Chromatiaceae</taxon>
        <taxon>Rheinheimera</taxon>
    </lineage>
</organism>
<dbReference type="AlphaFoldDB" id="I1DYC9"/>
<dbReference type="PANTHER" id="PTHR11562">
    <property type="entry name" value="CATION EFFLUX PROTEIN/ ZINC TRANSPORTER"/>
    <property type="match status" value="1"/>
</dbReference>
<dbReference type="PANTHER" id="PTHR11562:SF17">
    <property type="entry name" value="RE54080P-RELATED"/>
    <property type="match status" value="1"/>
</dbReference>
<accession>I1DYC9</accession>
<evidence type="ECO:0000256" key="5">
    <source>
        <dbReference type="ARBA" id="ARBA00022906"/>
    </source>
</evidence>
<dbReference type="Pfam" id="PF16916">
    <property type="entry name" value="ZT_dimer"/>
    <property type="match status" value="1"/>
</dbReference>
<evidence type="ECO:0000256" key="6">
    <source>
        <dbReference type="ARBA" id="ARBA00022989"/>
    </source>
</evidence>
<dbReference type="EMBL" id="BAFK01000010">
    <property type="protein sequence ID" value="GAB59057.1"/>
    <property type="molecule type" value="Genomic_DNA"/>
</dbReference>
<dbReference type="SUPFAM" id="SSF161111">
    <property type="entry name" value="Cation efflux protein transmembrane domain-like"/>
    <property type="match status" value="1"/>
</dbReference>
<evidence type="ECO:0000256" key="8">
    <source>
        <dbReference type="ARBA" id="ARBA00023136"/>
    </source>
</evidence>
<comment type="subcellular location">
    <subcellularLocation>
        <location evidence="1">Membrane</location>
        <topology evidence="1">Multi-pass membrane protein</topology>
    </subcellularLocation>
</comment>
<feature type="transmembrane region" description="Helical" evidence="9">
    <location>
        <begin position="162"/>
        <end position="183"/>
    </location>
</feature>
<dbReference type="STRING" id="562729.RNAN_2047"/>
<keyword evidence="6 9" id="KW-1133">Transmembrane helix</keyword>
<evidence type="ECO:0000259" key="10">
    <source>
        <dbReference type="Pfam" id="PF01545"/>
    </source>
</evidence>
<feature type="transmembrane region" description="Helical" evidence="9">
    <location>
        <begin position="64"/>
        <end position="84"/>
    </location>
</feature>
<keyword evidence="4 9" id="KW-0812">Transmembrane</keyword>
<evidence type="ECO:0000313" key="12">
    <source>
        <dbReference type="EMBL" id="GAB59057.1"/>
    </source>
</evidence>
<keyword evidence="5" id="KW-0862">Zinc</keyword>
<evidence type="ECO:0000256" key="7">
    <source>
        <dbReference type="ARBA" id="ARBA00023065"/>
    </source>
</evidence>
<keyword evidence="3" id="KW-0813">Transport</keyword>
<dbReference type="InterPro" id="IPR058533">
    <property type="entry name" value="Cation_efflux_TM"/>
</dbReference>
<keyword evidence="13" id="KW-1185">Reference proteome</keyword>
<dbReference type="GO" id="GO:0005886">
    <property type="term" value="C:plasma membrane"/>
    <property type="evidence" value="ECO:0007669"/>
    <property type="project" value="TreeGrafter"/>
</dbReference>
<dbReference type="InterPro" id="IPR002524">
    <property type="entry name" value="Cation_efflux"/>
</dbReference>
<evidence type="ECO:0000256" key="3">
    <source>
        <dbReference type="ARBA" id="ARBA00022448"/>
    </source>
</evidence>
<proteinExistence type="inferred from homology"/>
<keyword evidence="8 9" id="KW-0472">Membrane</keyword>
<keyword evidence="7" id="KW-0406">Ion transport</keyword>
<dbReference type="InterPro" id="IPR027469">
    <property type="entry name" value="Cation_efflux_TMD_sf"/>
</dbReference>
<protein>
    <submittedName>
        <fullName evidence="12">Cation efflux system protein, CDF family</fullName>
    </submittedName>
</protein>
<gene>
    <name evidence="12" type="ORF">RNAN_2047</name>
</gene>
<reference evidence="12 13" key="1">
    <citation type="journal article" date="2012" name="J. Bacteriol.">
        <title>Genome Sequence of the Protease-Producing Bacterium Rheinheimera nanhaiensis E407-8T, Isolated from Deep-Sea Sediment of the South China Sea.</title>
        <authorList>
            <person name="Zhang X.-Y."/>
            <person name="Zhang Y.-J."/>
            <person name="Qin Q.-L."/>
            <person name="Xie B.-B."/>
            <person name="Chen X.-L."/>
            <person name="Zhou B.-C."/>
            <person name="Zhang Y.-Z."/>
        </authorList>
    </citation>
    <scope>NUCLEOTIDE SEQUENCE [LARGE SCALE GENOMIC DNA]</scope>
    <source>
        <strain evidence="12 13">E407-8</strain>
    </source>
</reference>
<evidence type="ECO:0000256" key="1">
    <source>
        <dbReference type="ARBA" id="ARBA00004141"/>
    </source>
</evidence>
<comment type="caution">
    <text evidence="12">The sequence shown here is derived from an EMBL/GenBank/DDBJ whole genome shotgun (WGS) entry which is preliminary data.</text>
</comment>
<dbReference type="InterPro" id="IPR027470">
    <property type="entry name" value="Cation_efflux_CTD"/>
</dbReference>
<evidence type="ECO:0000259" key="11">
    <source>
        <dbReference type="Pfam" id="PF16916"/>
    </source>
</evidence>
<dbReference type="Gene3D" id="1.20.1510.10">
    <property type="entry name" value="Cation efflux protein transmembrane domain"/>
    <property type="match status" value="1"/>
</dbReference>
<evidence type="ECO:0000256" key="2">
    <source>
        <dbReference type="ARBA" id="ARBA00008873"/>
    </source>
</evidence>
<dbReference type="Pfam" id="PF01545">
    <property type="entry name" value="Cation_efflux"/>
    <property type="match status" value="1"/>
</dbReference>